<dbReference type="OrthoDB" id="9768323at2"/>
<feature type="domain" description="Hydantoinase A/oxoprolinase" evidence="2">
    <location>
        <begin position="204"/>
        <end position="487"/>
    </location>
</feature>
<dbReference type="InterPro" id="IPR002821">
    <property type="entry name" value="Hydantoinase_A"/>
</dbReference>
<evidence type="ECO:0000259" key="4">
    <source>
        <dbReference type="Pfam" id="PF05378"/>
    </source>
</evidence>
<dbReference type="PANTHER" id="PTHR11365:SF23">
    <property type="entry name" value="HYPOTHETICAL 5-OXOPROLINASE (EUROFUNG)-RELATED"/>
    <property type="match status" value="1"/>
</dbReference>
<gene>
    <name evidence="5" type="ORF">XM47_09350</name>
</gene>
<evidence type="ECO:0000259" key="3">
    <source>
        <dbReference type="Pfam" id="PF02538"/>
    </source>
</evidence>
<sequence length="1200" mass="130242">MTGWQFWVDRGGTFTDIVALSPSGQQVTHKLLSVIPEQYTNSAIQGIRDILGLSYEQAIPTGEIESVKVGTTVATNALLERKGETTALAITKGFKDALRIANQNRPDIFALKIDLPELLYSDVVEINERILVSGEIEQALDVSQARVQFENLYHQGYRSIAIVLIHSWKNPQHEQALELIARQVGFEQISLSHQASQTIKLIPRGDTAVVDAYLTPVMQAYVQQIAQALEDVPLFFMQSNGALAVANQFNGKDAILSGPAGGIVGAVKTCHQAGYNKIIGFDMGGTSTDVSHYAGELERSYHNEIAGVRISAPVMDIHTVAAGGGSICQYLDGRFQVGPESAGASPGPACYRNGGPLTVTDCNLVIGKLQPEIFPKVFGKNANLAIDPQASLQRIIEIQQALKADKLDMSVEQIAQGFIELAVENMANAVRKISTQRGYDLADYALSSFGGAGGQHACLIADSLEMNTILIHPYAGVLSAFGIGLAEQGLMSEISIQLPLIDASYERIEPYLEPIRKTHKQKLTQFNTSQQANPLSEHLIALVKYQGAEVRLEVPFSQFEQMKADFEQAHLKEFGYLSHADLVLDAISIEHRLDEGQKLTKISSVESFTKPDINAEFVYYRDELTVGQTISGPALIVEKTGTNYIEQGWQAEVIDNLVLRLTKHTSTKTHDLVQEQQSSMQINPIKLEMFNNLFMSIAEQMGLKLAKTAHSVNIKERLDFSCALFNKSGELIANAPHVPVHLGSMSHSVLSVIEQNTNMQAGQSFLINSPYAGGTHLPDLTLVTPVFLPEFTTPSYYIASRAHHADVGGITPGSMPANSQNINQEGILFSGEIVAENHQLDLQKIKQLFQQGEFPARNIEQNIADLAAQLAANLTGEQALISLTQAHSEAYIQALMNAILDNGELAVENALNQLKDGEYCLALDNQSQIKVSIKLIQSELKRPKAVIDFTGTSAQQASNFNAPRSVVDAAVIYVFRCLVDKPMPLNAGCMRPLDVIVEQASMLSPVYPAAVVAGNVEVSQAIVTSLLLALDVQSGSQTTMNNLSFGNQTYQYYETIAGGTGAGKLLNGELYSGTDAVHSHMTNSRLTDPEIIEQRMPVVIRNFLIREKSGGQGQVNGGNGLIRELEFLTDLEVNILSNSRIVAPAGLNGAANGSTGSNILFKKTGEEINLASNCHFSVSNGDRLKILTPGGGGYKLKAKH</sequence>
<dbReference type="STRING" id="1513271.XM47_09350"/>
<dbReference type="GO" id="GO:0006749">
    <property type="term" value="P:glutathione metabolic process"/>
    <property type="evidence" value="ECO:0007669"/>
    <property type="project" value="TreeGrafter"/>
</dbReference>
<protein>
    <submittedName>
        <fullName evidence="5">ATP-hydrolysing 5-oxoprolinase</fullName>
    </submittedName>
</protein>
<dbReference type="Pfam" id="PF01968">
    <property type="entry name" value="Hydantoinase_A"/>
    <property type="match status" value="1"/>
</dbReference>
<dbReference type="RefSeq" id="WP_048691920.1">
    <property type="nucleotide sequence ID" value="NZ_KQ130489.1"/>
</dbReference>
<reference evidence="5 6" key="1">
    <citation type="submission" date="2015-04" db="EMBL/GenBank/DDBJ databases">
        <title>Draft Genome Sequence of the Novel Agar-Digesting Marine Bacterium Q1.</title>
        <authorList>
            <person name="Li Y."/>
            <person name="Li D."/>
            <person name="Chen G."/>
            <person name="Du Z."/>
        </authorList>
    </citation>
    <scope>NUCLEOTIDE SEQUENCE [LARGE SCALE GENOMIC DNA]</scope>
    <source>
        <strain evidence="5 6">Q1</strain>
    </source>
</reference>
<dbReference type="Pfam" id="PF05378">
    <property type="entry name" value="Hydant_A_N"/>
    <property type="match status" value="1"/>
</dbReference>
<keyword evidence="6" id="KW-1185">Reference proteome</keyword>
<accession>A0A0J8GQY1</accession>
<dbReference type="InterPro" id="IPR045079">
    <property type="entry name" value="Oxoprolinase-like"/>
</dbReference>
<dbReference type="Proteomes" id="UP000037600">
    <property type="component" value="Unassembled WGS sequence"/>
</dbReference>
<dbReference type="AlphaFoldDB" id="A0A0J8GQY1"/>
<evidence type="ECO:0000313" key="5">
    <source>
        <dbReference type="EMBL" id="KMT65240.1"/>
    </source>
</evidence>
<dbReference type="PATRIC" id="fig|1513271.3.peg.1900"/>
<dbReference type="InterPro" id="IPR008040">
    <property type="entry name" value="Hydant_A_N"/>
</dbReference>
<dbReference type="InterPro" id="IPR003692">
    <property type="entry name" value="Hydantoinase_B"/>
</dbReference>
<dbReference type="GO" id="GO:0005829">
    <property type="term" value="C:cytosol"/>
    <property type="evidence" value="ECO:0007669"/>
    <property type="project" value="TreeGrafter"/>
</dbReference>
<organism evidence="5 6">
    <name type="scientific">Catenovulum maritimum</name>
    <dbReference type="NCBI Taxonomy" id="1513271"/>
    <lineage>
        <taxon>Bacteria</taxon>
        <taxon>Pseudomonadati</taxon>
        <taxon>Pseudomonadota</taxon>
        <taxon>Gammaproteobacteria</taxon>
        <taxon>Alteromonadales</taxon>
        <taxon>Alteromonadaceae</taxon>
        <taxon>Catenovulum</taxon>
    </lineage>
</organism>
<comment type="similarity">
    <text evidence="1">Belongs to the oxoprolinase family.</text>
</comment>
<comment type="caution">
    <text evidence="5">The sequence shown here is derived from an EMBL/GenBank/DDBJ whole genome shotgun (WGS) entry which is preliminary data.</text>
</comment>
<feature type="domain" description="Hydantoinase B/oxoprolinase" evidence="3">
    <location>
        <begin position="683"/>
        <end position="1194"/>
    </location>
</feature>
<dbReference type="PANTHER" id="PTHR11365">
    <property type="entry name" value="5-OXOPROLINASE RELATED"/>
    <property type="match status" value="1"/>
</dbReference>
<dbReference type="EMBL" id="LAZL01000012">
    <property type="protein sequence ID" value="KMT65240.1"/>
    <property type="molecule type" value="Genomic_DNA"/>
</dbReference>
<evidence type="ECO:0000256" key="1">
    <source>
        <dbReference type="ARBA" id="ARBA00010403"/>
    </source>
</evidence>
<evidence type="ECO:0000259" key="2">
    <source>
        <dbReference type="Pfam" id="PF01968"/>
    </source>
</evidence>
<feature type="domain" description="Hydantoinase/oxoprolinase N-terminal" evidence="4">
    <location>
        <begin position="6"/>
        <end position="184"/>
    </location>
</feature>
<proteinExistence type="inferred from homology"/>
<dbReference type="GO" id="GO:0017168">
    <property type="term" value="F:5-oxoprolinase (ATP-hydrolyzing) activity"/>
    <property type="evidence" value="ECO:0007669"/>
    <property type="project" value="TreeGrafter"/>
</dbReference>
<evidence type="ECO:0000313" key="6">
    <source>
        <dbReference type="Proteomes" id="UP000037600"/>
    </source>
</evidence>
<name>A0A0J8GQY1_9ALTE</name>
<dbReference type="Pfam" id="PF02538">
    <property type="entry name" value="Hydantoinase_B"/>
    <property type="match status" value="1"/>
</dbReference>